<evidence type="ECO:0000313" key="1">
    <source>
        <dbReference type="EMBL" id="CAD8094300.1"/>
    </source>
</evidence>
<sequence length="50" mass="6078">MMSQIFLDRIVVKKFQEKFKEITQKGKMSIIQIKLNYSYINYQTWTTGEQ</sequence>
<gene>
    <name evidence="1" type="ORF">PPRIM_AZ9-3.1.T0950100</name>
</gene>
<name>A0A8S1NQK1_PARPR</name>
<evidence type="ECO:0000313" key="2">
    <source>
        <dbReference type="Proteomes" id="UP000688137"/>
    </source>
</evidence>
<comment type="caution">
    <text evidence="1">The sequence shown here is derived from an EMBL/GenBank/DDBJ whole genome shotgun (WGS) entry which is preliminary data.</text>
</comment>
<dbReference type="EMBL" id="CAJJDM010000098">
    <property type="protein sequence ID" value="CAD8094300.1"/>
    <property type="molecule type" value="Genomic_DNA"/>
</dbReference>
<dbReference type="Proteomes" id="UP000688137">
    <property type="component" value="Unassembled WGS sequence"/>
</dbReference>
<dbReference type="AlphaFoldDB" id="A0A8S1NQK1"/>
<reference evidence="1" key="1">
    <citation type="submission" date="2021-01" db="EMBL/GenBank/DDBJ databases">
        <authorList>
            <consortium name="Genoscope - CEA"/>
            <person name="William W."/>
        </authorList>
    </citation>
    <scope>NUCLEOTIDE SEQUENCE</scope>
</reference>
<proteinExistence type="predicted"/>
<keyword evidence="2" id="KW-1185">Reference proteome</keyword>
<accession>A0A8S1NQK1</accession>
<protein>
    <submittedName>
        <fullName evidence="1">Uncharacterized protein</fullName>
    </submittedName>
</protein>
<organism evidence="1 2">
    <name type="scientific">Paramecium primaurelia</name>
    <dbReference type="NCBI Taxonomy" id="5886"/>
    <lineage>
        <taxon>Eukaryota</taxon>
        <taxon>Sar</taxon>
        <taxon>Alveolata</taxon>
        <taxon>Ciliophora</taxon>
        <taxon>Intramacronucleata</taxon>
        <taxon>Oligohymenophorea</taxon>
        <taxon>Peniculida</taxon>
        <taxon>Parameciidae</taxon>
        <taxon>Paramecium</taxon>
    </lineage>
</organism>